<dbReference type="Proteomes" id="UP001597085">
    <property type="component" value="Unassembled WGS sequence"/>
</dbReference>
<dbReference type="Pfam" id="PF24278">
    <property type="entry name" value="HVO_0513_N"/>
    <property type="match status" value="1"/>
</dbReference>
<name>A0ABD6CT70_9EURY</name>
<gene>
    <name evidence="5" type="ORF">ACFSBX_15300</name>
</gene>
<comment type="caution">
    <text evidence="5">The sequence shown here is derived from an EMBL/GenBank/DDBJ whole genome shotgun (WGS) entry which is preliminary data.</text>
</comment>
<dbReference type="InterPro" id="IPR007050">
    <property type="entry name" value="HTH_bacterioopsin"/>
</dbReference>
<evidence type="ECO:0000259" key="4">
    <source>
        <dbReference type="Pfam" id="PF24278"/>
    </source>
</evidence>
<feature type="domain" description="HVO-0513-like N-terminal" evidence="4">
    <location>
        <begin position="22"/>
        <end position="150"/>
    </location>
</feature>
<dbReference type="PANTHER" id="PTHR34236">
    <property type="entry name" value="DIMETHYL SULFOXIDE REDUCTASE TRANSCRIPTIONAL ACTIVATOR"/>
    <property type="match status" value="1"/>
</dbReference>
<feature type="domain" description="HTH bat-type" evidence="3">
    <location>
        <begin position="162"/>
        <end position="214"/>
    </location>
</feature>
<keyword evidence="1" id="KW-0805">Transcription regulation</keyword>
<dbReference type="EMBL" id="JBHUDK010000014">
    <property type="protein sequence ID" value="MFD1600315.1"/>
    <property type="molecule type" value="Genomic_DNA"/>
</dbReference>
<dbReference type="AlphaFoldDB" id="A0ABD6CT70"/>
<reference evidence="5 6" key="1">
    <citation type="journal article" date="2019" name="Int. J. Syst. Evol. Microbiol.">
        <title>The Global Catalogue of Microorganisms (GCM) 10K type strain sequencing project: providing services to taxonomists for standard genome sequencing and annotation.</title>
        <authorList>
            <consortium name="The Broad Institute Genomics Platform"/>
            <consortium name="The Broad Institute Genome Sequencing Center for Infectious Disease"/>
            <person name="Wu L."/>
            <person name="Ma J."/>
        </authorList>
    </citation>
    <scope>NUCLEOTIDE SEQUENCE [LARGE SCALE GENOMIC DNA]</scope>
    <source>
        <strain evidence="5 6">CGMCC 1.12121</strain>
    </source>
</reference>
<keyword evidence="2" id="KW-0804">Transcription</keyword>
<organism evidence="5 6">
    <name type="scientific">Halobellus rarus</name>
    <dbReference type="NCBI Taxonomy" id="1126237"/>
    <lineage>
        <taxon>Archaea</taxon>
        <taxon>Methanobacteriati</taxon>
        <taxon>Methanobacteriota</taxon>
        <taxon>Stenosarchaea group</taxon>
        <taxon>Halobacteria</taxon>
        <taxon>Halobacteriales</taxon>
        <taxon>Haloferacaceae</taxon>
        <taxon>Halobellus</taxon>
    </lineage>
</organism>
<proteinExistence type="predicted"/>
<dbReference type="Pfam" id="PF04967">
    <property type="entry name" value="HTH_10"/>
    <property type="match status" value="1"/>
</dbReference>
<dbReference type="PANTHER" id="PTHR34236:SF1">
    <property type="entry name" value="DIMETHYL SULFOXIDE REDUCTASE TRANSCRIPTIONAL ACTIVATOR"/>
    <property type="match status" value="1"/>
</dbReference>
<protein>
    <submittedName>
        <fullName evidence="5">Helix-turn-helix domain-containing protein</fullName>
    </submittedName>
</protein>
<dbReference type="RefSeq" id="WP_256421853.1">
    <property type="nucleotide sequence ID" value="NZ_JANHDI010000009.1"/>
</dbReference>
<evidence type="ECO:0000313" key="6">
    <source>
        <dbReference type="Proteomes" id="UP001597085"/>
    </source>
</evidence>
<evidence type="ECO:0000256" key="2">
    <source>
        <dbReference type="ARBA" id="ARBA00023163"/>
    </source>
</evidence>
<evidence type="ECO:0000313" key="5">
    <source>
        <dbReference type="EMBL" id="MFD1600315.1"/>
    </source>
</evidence>
<accession>A0ABD6CT70</accession>
<evidence type="ECO:0000259" key="3">
    <source>
        <dbReference type="Pfam" id="PF04967"/>
    </source>
</evidence>
<evidence type="ECO:0000256" key="1">
    <source>
        <dbReference type="ARBA" id="ARBA00023015"/>
    </source>
</evidence>
<dbReference type="InterPro" id="IPR056493">
    <property type="entry name" value="HVO_0513_N"/>
</dbReference>
<keyword evidence="6" id="KW-1185">Reference proteome</keyword>
<sequence>MKHLQVTVQVDDDRSPEFFTLLAASPVITEARLIDWSLTAGEQSTLLYTVDGDPTAFAERAANTAGIDSVDLSDTTQGQTYVMVVMRPQETPLFAAIHRATSQAGIIVRKPIIYRNGTMSARVVGNAAALQRALEAAPDSVDVQIDEIGRIESHDDDPVARLSDRQREAVTAALDLGYYTQPRKATHNDIAAELNCAPPTASDHLQKAEANIIRTVMDTFRSGTPNSSRQQDSSRR</sequence>